<reference evidence="2 3" key="1">
    <citation type="submission" date="2023-08" db="EMBL/GenBank/DDBJ databases">
        <title>Phytohabitans sansha sp. nov., isolated from marine sediment.</title>
        <authorList>
            <person name="Zhao Y."/>
            <person name="Yi K."/>
        </authorList>
    </citation>
    <scope>NUCLEOTIDE SEQUENCE [LARGE SCALE GENOMIC DNA]</scope>
    <source>
        <strain evidence="2 3">ZYX-F-186</strain>
    </source>
</reference>
<dbReference type="EMBL" id="JAVHUY010000063">
    <property type="protein sequence ID" value="MDQ7910835.1"/>
    <property type="molecule type" value="Genomic_DNA"/>
</dbReference>
<evidence type="ECO:0000313" key="2">
    <source>
        <dbReference type="EMBL" id="MDQ7910835.1"/>
    </source>
</evidence>
<proteinExistence type="predicted"/>
<dbReference type="Proteomes" id="UP001230908">
    <property type="component" value="Unassembled WGS sequence"/>
</dbReference>
<gene>
    <name evidence="2" type="ORF">RB614_40720</name>
</gene>
<feature type="region of interest" description="Disordered" evidence="1">
    <location>
        <begin position="1"/>
        <end position="43"/>
    </location>
</feature>
<evidence type="ECO:0000256" key="1">
    <source>
        <dbReference type="SAM" id="MobiDB-lite"/>
    </source>
</evidence>
<protein>
    <submittedName>
        <fullName evidence="2">Uncharacterized protein</fullName>
    </submittedName>
</protein>
<keyword evidence="3" id="KW-1185">Reference proteome</keyword>
<name>A0ABU0ZXA4_9ACTN</name>
<dbReference type="RefSeq" id="WP_308718077.1">
    <property type="nucleotide sequence ID" value="NZ_JAVHUY010000063.1"/>
</dbReference>
<organism evidence="2 3">
    <name type="scientific">Phytohabitans maris</name>
    <dbReference type="NCBI Taxonomy" id="3071409"/>
    <lineage>
        <taxon>Bacteria</taxon>
        <taxon>Bacillati</taxon>
        <taxon>Actinomycetota</taxon>
        <taxon>Actinomycetes</taxon>
        <taxon>Micromonosporales</taxon>
        <taxon>Micromonosporaceae</taxon>
    </lineage>
</organism>
<comment type="caution">
    <text evidence="2">The sequence shown here is derived from an EMBL/GenBank/DDBJ whole genome shotgun (WGS) entry which is preliminary data.</text>
</comment>
<accession>A0ABU0ZXA4</accession>
<sequence>MTSELMPMVISVADTPSLGEENEDDEELDPQADANRSPPTRAGTAAVRPKVEFIFMQIFASHVAVA</sequence>
<feature type="compositionally biased region" description="Acidic residues" evidence="1">
    <location>
        <begin position="20"/>
        <end position="30"/>
    </location>
</feature>
<evidence type="ECO:0000313" key="3">
    <source>
        <dbReference type="Proteomes" id="UP001230908"/>
    </source>
</evidence>